<reference evidence="2" key="3">
    <citation type="submission" date="2025-09" db="UniProtKB">
        <authorList>
            <consortium name="Ensembl"/>
        </authorList>
    </citation>
    <scope>IDENTIFICATION</scope>
</reference>
<dbReference type="Gene3D" id="2.30.30.140">
    <property type="match status" value="1"/>
</dbReference>
<evidence type="ECO:0000259" key="1">
    <source>
        <dbReference type="Pfam" id="PF15057"/>
    </source>
</evidence>
<reference evidence="2" key="2">
    <citation type="submission" date="2025-08" db="UniProtKB">
        <authorList>
            <consortium name="Ensembl"/>
        </authorList>
    </citation>
    <scope>IDENTIFICATION</scope>
</reference>
<dbReference type="InterPro" id="IPR032770">
    <property type="entry name" value="DUF4537"/>
</dbReference>
<keyword evidence="3" id="KW-1185">Reference proteome</keyword>
<dbReference type="PANTHER" id="PTHR46785">
    <property type="entry name" value="VON WILLEBRAND FACTOR A DOMAIN-CONTAINING PROTEIN 3B"/>
    <property type="match status" value="1"/>
</dbReference>
<dbReference type="Pfam" id="PF15057">
    <property type="entry name" value="DUF4537"/>
    <property type="match status" value="1"/>
</dbReference>
<feature type="domain" description="DUF4537" evidence="1">
    <location>
        <begin position="151"/>
        <end position="256"/>
    </location>
</feature>
<sequence length="287" mass="32337">LVSKATYLRSGREVLPLAHLSSTQKQLSLVNPQAVNLDAYKKKLELALKTYESRLNLIVWRALTQEQRDKPVSFQEHKEALTQALDDLGWPISPEDVSLLEDEIETGLTFLQQATDLQKAAQQIADRGTGSQEKNEESKAAHKKILDPLKGQKVIARSEIDGFYYPGTVAKCIHSKRAIVEFKRGDVQIIPLDFVMSVGGAVPCPTLKIGDFVFVRTKAEDGGDCYVPAVVIATPVRTDMSYKFYTVLKYNNKKVSQKYISTVSRLNYTVWNTQQRQHHGSKRGKWK</sequence>
<dbReference type="GeneTree" id="ENSGT00940000157237"/>
<dbReference type="Proteomes" id="UP000694620">
    <property type="component" value="Chromosome 4"/>
</dbReference>
<dbReference type="AlphaFoldDB" id="A0A8C4SV02"/>
<dbReference type="PANTHER" id="PTHR46785:SF1">
    <property type="entry name" value="VON WILLEBRAND FACTOR A DOMAIN-CONTAINING PROTEIN 3B"/>
    <property type="match status" value="1"/>
</dbReference>
<evidence type="ECO:0000313" key="3">
    <source>
        <dbReference type="Proteomes" id="UP000694620"/>
    </source>
</evidence>
<dbReference type="Ensembl" id="ENSECRT00000023551.1">
    <property type="protein sequence ID" value="ENSECRP00000023056.1"/>
    <property type="gene ID" value="ENSECRG00000015473.1"/>
</dbReference>
<proteinExistence type="predicted"/>
<organism evidence="2 3">
    <name type="scientific">Erpetoichthys calabaricus</name>
    <name type="common">Rope fish</name>
    <name type="synonym">Calamoichthys calabaricus</name>
    <dbReference type="NCBI Taxonomy" id="27687"/>
    <lineage>
        <taxon>Eukaryota</taxon>
        <taxon>Metazoa</taxon>
        <taxon>Chordata</taxon>
        <taxon>Craniata</taxon>
        <taxon>Vertebrata</taxon>
        <taxon>Euteleostomi</taxon>
        <taxon>Actinopterygii</taxon>
        <taxon>Polypteriformes</taxon>
        <taxon>Polypteridae</taxon>
        <taxon>Erpetoichthys</taxon>
    </lineage>
</organism>
<protein>
    <recommendedName>
        <fullName evidence="1">DUF4537 domain-containing protein</fullName>
    </recommendedName>
</protein>
<accession>A0A8C4SV02</accession>
<reference evidence="2" key="1">
    <citation type="submission" date="2021-06" db="EMBL/GenBank/DDBJ databases">
        <authorList>
            <consortium name="Wellcome Sanger Institute Data Sharing"/>
        </authorList>
    </citation>
    <scope>NUCLEOTIDE SEQUENCE [LARGE SCALE GENOMIC DNA]</scope>
</reference>
<evidence type="ECO:0000313" key="2">
    <source>
        <dbReference type="Ensembl" id="ENSECRP00000023056.1"/>
    </source>
</evidence>
<name>A0A8C4SV02_ERPCA</name>